<dbReference type="InterPro" id="IPR001128">
    <property type="entry name" value="Cyt_P450"/>
</dbReference>
<keyword evidence="6" id="KW-0503">Monooxygenase</keyword>
<reference evidence="8 9" key="1">
    <citation type="submission" date="2020-07" db="EMBL/GenBank/DDBJ databases">
        <authorList>
            <person name="Li M."/>
        </authorList>
    </citation>
    <scope>NUCLEOTIDE SEQUENCE [LARGE SCALE GENOMIC DNA]</scope>
    <source>
        <strain evidence="8 9">DSM 23284</strain>
    </source>
</reference>
<dbReference type="GO" id="GO:0020037">
    <property type="term" value="F:heme binding"/>
    <property type="evidence" value="ECO:0007669"/>
    <property type="project" value="InterPro"/>
</dbReference>
<protein>
    <submittedName>
        <fullName evidence="8">Cytochrome P450</fullName>
    </submittedName>
</protein>
<comment type="caution">
    <text evidence="8">The sequence shown here is derived from an EMBL/GenBank/DDBJ whole genome shotgun (WGS) entry which is preliminary data.</text>
</comment>
<dbReference type="PANTHER" id="PTHR24291:SF50">
    <property type="entry name" value="BIFUNCTIONAL ALBAFLAVENONE MONOOXYGENASE_TERPENE SYNTHASE"/>
    <property type="match status" value="1"/>
</dbReference>
<dbReference type="Gene3D" id="1.10.630.10">
    <property type="entry name" value="Cytochrome P450"/>
    <property type="match status" value="1"/>
</dbReference>
<evidence type="ECO:0000256" key="4">
    <source>
        <dbReference type="ARBA" id="ARBA00023002"/>
    </source>
</evidence>
<evidence type="ECO:0000256" key="7">
    <source>
        <dbReference type="PIRSR" id="PIRSR602401-1"/>
    </source>
</evidence>
<dbReference type="PANTHER" id="PTHR24291">
    <property type="entry name" value="CYTOCHROME P450 FAMILY 4"/>
    <property type="match status" value="1"/>
</dbReference>
<reference evidence="8 9" key="2">
    <citation type="submission" date="2020-08" db="EMBL/GenBank/DDBJ databases">
        <title>Stappia taiwanensis sp. nov., isolated from a coastal thermal spring.</title>
        <authorList>
            <person name="Kampfer P."/>
        </authorList>
    </citation>
    <scope>NUCLEOTIDE SEQUENCE [LARGE SCALE GENOMIC DNA]</scope>
    <source>
        <strain evidence="8 9">DSM 23284</strain>
    </source>
</reference>
<dbReference type="PRINTS" id="PR00463">
    <property type="entry name" value="EP450I"/>
</dbReference>
<dbReference type="InterPro" id="IPR002401">
    <property type="entry name" value="Cyt_P450_E_grp-I"/>
</dbReference>
<accession>A0A838XRQ4</accession>
<evidence type="ECO:0000313" key="8">
    <source>
        <dbReference type="EMBL" id="MBA4613125.1"/>
    </source>
</evidence>
<keyword evidence="4" id="KW-0560">Oxidoreductase</keyword>
<evidence type="ECO:0000256" key="5">
    <source>
        <dbReference type="ARBA" id="ARBA00023004"/>
    </source>
</evidence>
<organism evidence="8 9">
    <name type="scientific">Stappia taiwanensis</name>
    <dbReference type="NCBI Taxonomy" id="992267"/>
    <lineage>
        <taxon>Bacteria</taxon>
        <taxon>Pseudomonadati</taxon>
        <taxon>Pseudomonadota</taxon>
        <taxon>Alphaproteobacteria</taxon>
        <taxon>Hyphomicrobiales</taxon>
        <taxon>Stappiaceae</taxon>
        <taxon>Stappia</taxon>
    </lineage>
</organism>
<name>A0A838XRQ4_9HYPH</name>
<proteinExistence type="inferred from homology"/>
<dbReference type="Pfam" id="PF00067">
    <property type="entry name" value="p450"/>
    <property type="match status" value="1"/>
</dbReference>
<comment type="similarity">
    <text evidence="1">Belongs to the cytochrome P450 family.</text>
</comment>
<dbReference type="GO" id="GO:0004497">
    <property type="term" value="F:monooxygenase activity"/>
    <property type="evidence" value="ECO:0007669"/>
    <property type="project" value="UniProtKB-KW"/>
</dbReference>
<gene>
    <name evidence="8" type="ORF">H1W37_15800</name>
</gene>
<dbReference type="GO" id="GO:0005506">
    <property type="term" value="F:iron ion binding"/>
    <property type="evidence" value="ECO:0007669"/>
    <property type="project" value="InterPro"/>
</dbReference>
<sequence length="434" mass="47467">MIHVPKLALNGTKASLGSPIRACRSPETNWPAEILDEPLCIGEKAGKTVALLAAPEEIKRVIVEREAEFPKWLPIYRHSAARETGTGTIFAANDQDWLPIRRAINPLFHSSRWALLVEVARHVTLQACASSPVDGIERFFTAISVDVVYRTLVGDGAEGETPYDLPGMAEGLVRMQHAGDLRGAMRHIHDLAVACEARGPGPEAIAGVDLAGATPPRPRPLEEPYLHDNRLALLYAGQETTALTMSWCFWILGQDPELQSRLRHEVREAVAEAGSLSTDAITTMKTLFAVFRETMRLLSPSAATVRTAAQETELCGRKVPQGSVIVIPIYAVHRHRSLWDDPDSFDAGRFLRPLKHPMAFLPFAAGRHTCVAARSVMYEMATVLAVLLDRFAWTTSEADRMGLTSKLVLSPTADMKVELSALTPRFSQVAGATG</sequence>
<evidence type="ECO:0000313" key="9">
    <source>
        <dbReference type="Proteomes" id="UP000559404"/>
    </source>
</evidence>
<feature type="binding site" description="axial binding residue" evidence="7">
    <location>
        <position position="370"/>
    </location>
    <ligand>
        <name>heme</name>
        <dbReference type="ChEBI" id="CHEBI:30413"/>
    </ligand>
    <ligandPart>
        <name>Fe</name>
        <dbReference type="ChEBI" id="CHEBI:18248"/>
    </ligandPart>
</feature>
<evidence type="ECO:0000256" key="3">
    <source>
        <dbReference type="ARBA" id="ARBA00022723"/>
    </source>
</evidence>
<dbReference type="InterPro" id="IPR036396">
    <property type="entry name" value="Cyt_P450_sf"/>
</dbReference>
<dbReference type="InterPro" id="IPR050196">
    <property type="entry name" value="Cytochrome_P450_Monoox"/>
</dbReference>
<dbReference type="GO" id="GO:0016705">
    <property type="term" value="F:oxidoreductase activity, acting on paired donors, with incorporation or reduction of molecular oxygen"/>
    <property type="evidence" value="ECO:0007669"/>
    <property type="project" value="InterPro"/>
</dbReference>
<dbReference type="PRINTS" id="PR00385">
    <property type="entry name" value="P450"/>
</dbReference>
<keyword evidence="2 7" id="KW-0349">Heme</keyword>
<evidence type="ECO:0000256" key="6">
    <source>
        <dbReference type="ARBA" id="ARBA00023033"/>
    </source>
</evidence>
<evidence type="ECO:0000256" key="2">
    <source>
        <dbReference type="ARBA" id="ARBA00022617"/>
    </source>
</evidence>
<evidence type="ECO:0000256" key="1">
    <source>
        <dbReference type="ARBA" id="ARBA00010617"/>
    </source>
</evidence>
<dbReference type="SUPFAM" id="SSF48264">
    <property type="entry name" value="Cytochrome P450"/>
    <property type="match status" value="1"/>
</dbReference>
<dbReference type="RefSeq" id="WP_181761322.1">
    <property type="nucleotide sequence ID" value="NZ_BMCR01000001.1"/>
</dbReference>
<keyword evidence="9" id="KW-1185">Reference proteome</keyword>
<dbReference type="EMBL" id="JACEON010000016">
    <property type="protein sequence ID" value="MBA4613125.1"/>
    <property type="molecule type" value="Genomic_DNA"/>
</dbReference>
<dbReference type="Proteomes" id="UP000559404">
    <property type="component" value="Unassembled WGS sequence"/>
</dbReference>
<keyword evidence="5 7" id="KW-0408">Iron</keyword>
<dbReference type="CDD" id="cd00302">
    <property type="entry name" value="cytochrome_P450"/>
    <property type="match status" value="1"/>
</dbReference>
<keyword evidence="3 7" id="KW-0479">Metal-binding</keyword>
<dbReference type="AlphaFoldDB" id="A0A838XRQ4"/>
<comment type="cofactor">
    <cofactor evidence="7">
        <name>heme</name>
        <dbReference type="ChEBI" id="CHEBI:30413"/>
    </cofactor>
</comment>